<dbReference type="AlphaFoldDB" id="A0A2Z4Y5K2"/>
<protein>
    <submittedName>
        <fullName evidence="1">Uncharacterized protein</fullName>
    </submittedName>
</protein>
<reference evidence="1 2" key="1">
    <citation type="submission" date="2018-05" db="EMBL/GenBank/DDBJ databases">
        <title>A metagenomic window into the 2 km-deep terrestrial subsurface aquifer revealed taxonomically and functionally diverse microbial community comprising novel uncultured bacterial lineages.</title>
        <authorList>
            <person name="Kadnikov V.V."/>
            <person name="Mardanov A.V."/>
            <person name="Beletsky A.V."/>
            <person name="Banks D."/>
            <person name="Pimenov N.V."/>
            <person name="Frank Y.A."/>
            <person name="Karnachuk O.V."/>
            <person name="Ravin N.V."/>
        </authorList>
    </citation>
    <scope>NUCLEOTIDE SEQUENCE [LARGE SCALE GENOMIC DNA]</scope>
    <source>
        <strain evidence="1">BY</strain>
    </source>
</reference>
<dbReference type="EMBL" id="CP030759">
    <property type="protein sequence ID" value="AXA36226.1"/>
    <property type="molecule type" value="Genomic_DNA"/>
</dbReference>
<sequence length="38" mass="4357">MRGRGIVFELSLRLTQRRMLVNQELTARSRLAQNIATG</sequence>
<evidence type="ECO:0000313" key="2">
    <source>
        <dbReference type="Proteomes" id="UP000262583"/>
    </source>
</evidence>
<dbReference type="Proteomes" id="UP000262583">
    <property type="component" value="Chromosome"/>
</dbReference>
<name>A0A2Z4Y5K2_SUMC1</name>
<accession>A0A2Z4Y5K2</accession>
<dbReference type="KEGG" id="schv:BRCON_1449"/>
<gene>
    <name evidence="1" type="ORF">BRCON_1449</name>
</gene>
<proteinExistence type="predicted"/>
<evidence type="ECO:0000313" key="1">
    <source>
        <dbReference type="EMBL" id="AXA36226.1"/>
    </source>
</evidence>
<organism evidence="1 2">
    <name type="scientific">Sumerlaea chitinivorans</name>
    <dbReference type="NCBI Taxonomy" id="2250252"/>
    <lineage>
        <taxon>Bacteria</taxon>
        <taxon>Candidatus Sumerlaeota</taxon>
        <taxon>Candidatus Sumerlaeia</taxon>
        <taxon>Candidatus Sumerlaeales</taxon>
        <taxon>Candidatus Sumerlaeaceae</taxon>
        <taxon>Candidatus Sumerlaea</taxon>
    </lineage>
</organism>